<feature type="region of interest" description="Disordered" evidence="1">
    <location>
        <begin position="495"/>
        <end position="519"/>
    </location>
</feature>
<keyword evidence="2" id="KW-1133">Transmembrane helix</keyword>
<sequence>MGTLIFDGFLVRQSVISLSSRLTSIKYPTFIHSARQRCTWSRKHVNLFCSTFASPDPDFSIYGGWEELELMEEAGDSGLLEPFRRFITALGFDDKKHALPFLLGFFAALTVSRVRFLTISLLPVSILVFLGGFAIGAAQAGFVDKKMGRNGYGLGVFEEKLKQLEALFSDLDGKMSYLRNGLEGGINVDELGMGRVETNYLQIVEYVRTAIGEAQKTLTDSFSNDLFEGHIDFDVGAKKLNQKSSRKTVELRASGIDFFQFFAGMLHESVIGSKSKKPKDSINEKLGQQLNPVDAKGPFIVSEREMVAGNEFGESSRRQLRSVNKQSSNVEEYGMPSNDKRGGIERTTPGKDRSNNNLWKNGPTITNDVSILNSVENNFKNGSAGSDMLSFDEEGNNENGSSSSWRFMTNRGSFKKVVFEQNYERGAFNNNLNDSAEGNIFQKRTKNMEYLTRESKSSLHEHTLEIRNRVHEPSCRSESSELQEKQINGFDFEESTSTLRNHPSLGNQRPTNARGECKMPETSNISMDEKFADGIKEASYLLTRAREFMMTQAGEEQADATLYKAADLLSAAIDMRPMSLVAVGQLGNTYLLHGELKLKVTRELRTLLLRSDSLFKKNDSIVTNREEIASVLVSVCEECEGLLVKAGRKYRRALSIDGNDVRALYNWGIALCFRAQLIADVGPEAAMDADKVYLAAIDKFNAMMSGSNAFAPDALYRWGMVLQQRSHLRRNNSREKSKLLHQAKSLFEEVLSIDSDNQVVRHALISCISELNYNQL</sequence>
<evidence type="ECO:0000256" key="1">
    <source>
        <dbReference type="SAM" id="MobiDB-lite"/>
    </source>
</evidence>
<feature type="compositionally biased region" description="Polar residues" evidence="1">
    <location>
        <begin position="495"/>
        <end position="511"/>
    </location>
</feature>
<dbReference type="Proteomes" id="UP000233837">
    <property type="component" value="Unassembled WGS sequence"/>
</dbReference>
<feature type="compositionally biased region" description="Polar residues" evidence="1">
    <location>
        <begin position="321"/>
        <end position="330"/>
    </location>
</feature>
<feature type="compositionally biased region" description="Basic and acidic residues" evidence="1">
    <location>
        <begin position="338"/>
        <end position="354"/>
    </location>
</feature>
<keyword evidence="4" id="KW-1185">Reference proteome</keyword>
<name>A0A2I0WVD8_9ASPA</name>
<reference evidence="3 4" key="1">
    <citation type="journal article" date="2016" name="Sci. Rep.">
        <title>The Dendrobium catenatum Lindl. genome sequence provides insights into polysaccharide synthase, floral development and adaptive evolution.</title>
        <authorList>
            <person name="Zhang G.Q."/>
            <person name="Xu Q."/>
            <person name="Bian C."/>
            <person name="Tsai W.C."/>
            <person name="Yeh C.M."/>
            <person name="Liu K.W."/>
            <person name="Yoshida K."/>
            <person name="Zhang L.S."/>
            <person name="Chang S.B."/>
            <person name="Chen F."/>
            <person name="Shi Y."/>
            <person name="Su Y.Y."/>
            <person name="Zhang Y.Q."/>
            <person name="Chen L.J."/>
            <person name="Yin Y."/>
            <person name="Lin M."/>
            <person name="Huang H."/>
            <person name="Deng H."/>
            <person name="Wang Z.W."/>
            <person name="Zhu S.L."/>
            <person name="Zhao X."/>
            <person name="Deng C."/>
            <person name="Niu S.C."/>
            <person name="Huang J."/>
            <person name="Wang M."/>
            <person name="Liu G.H."/>
            <person name="Yang H.J."/>
            <person name="Xiao X.J."/>
            <person name="Hsiao Y.Y."/>
            <person name="Wu W.L."/>
            <person name="Chen Y.Y."/>
            <person name="Mitsuda N."/>
            <person name="Ohme-Takagi M."/>
            <person name="Luo Y.B."/>
            <person name="Van de Peer Y."/>
            <person name="Liu Z.J."/>
        </authorList>
    </citation>
    <scope>NUCLEOTIDE SEQUENCE [LARGE SCALE GENOMIC DNA]</scope>
    <source>
        <tissue evidence="3">The whole plant</tissue>
    </source>
</reference>
<dbReference type="STRING" id="906689.A0A2I0WVD8"/>
<dbReference type="PANTHER" id="PTHR36888">
    <property type="entry name" value="TETRATRICOPEPTIDE-LIKE HELICAL DOMAIN-CONTAINING PROTEIN-RELATED"/>
    <property type="match status" value="1"/>
</dbReference>
<dbReference type="EMBL" id="KZ502442">
    <property type="protein sequence ID" value="PKU79603.1"/>
    <property type="molecule type" value="Genomic_DNA"/>
</dbReference>
<accession>A0A2I0WVD8</accession>
<dbReference type="InterPro" id="IPR011990">
    <property type="entry name" value="TPR-like_helical_dom_sf"/>
</dbReference>
<protein>
    <submittedName>
        <fullName evidence="3">Uncharacterized protein</fullName>
    </submittedName>
</protein>
<dbReference type="SUPFAM" id="SSF48452">
    <property type="entry name" value="TPR-like"/>
    <property type="match status" value="1"/>
</dbReference>
<organism evidence="3 4">
    <name type="scientific">Dendrobium catenatum</name>
    <dbReference type="NCBI Taxonomy" id="906689"/>
    <lineage>
        <taxon>Eukaryota</taxon>
        <taxon>Viridiplantae</taxon>
        <taxon>Streptophyta</taxon>
        <taxon>Embryophyta</taxon>
        <taxon>Tracheophyta</taxon>
        <taxon>Spermatophyta</taxon>
        <taxon>Magnoliopsida</taxon>
        <taxon>Liliopsida</taxon>
        <taxon>Asparagales</taxon>
        <taxon>Orchidaceae</taxon>
        <taxon>Epidendroideae</taxon>
        <taxon>Malaxideae</taxon>
        <taxon>Dendrobiinae</taxon>
        <taxon>Dendrobium</taxon>
    </lineage>
</organism>
<dbReference type="PANTHER" id="PTHR36888:SF2">
    <property type="entry name" value="TETRATRICOPEPTIDE REPEAT (TPR)-LIKE SUPERFAMILY PROTEIN"/>
    <property type="match status" value="1"/>
</dbReference>
<dbReference type="OrthoDB" id="552664at2759"/>
<reference evidence="3 4" key="2">
    <citation type="journal article" date="2017" name="Nature">
        <title>The Apostasia genome and the evolution of orchids.</title>
        <authorList>
            <person name="Zhang G.Q."/>
            <person name="Liu K.W."/>
            <person name="Li Z."/>
            <person name="Lohaus R."/>
            <person name="Hsiao Y.Y."/>
            <person name="Niu S.C."/>
            <person name="Wang J.Y."/>
            <person name="Lin Y.C."/>
            <person name="Xu Q."/>
            <person name="Chen L.J."/>
            <person name="Yoshida K."/>
            <person name="Fujiwara S."/>
            <person name="Wang Z.W."/>
            <person name="Zhang Y.Q."/>
            <person name="Mitsuda N."/>
            <person name="Wang M."/>
            <person name="Liu G.H."/>
            <person name="Pecoraro L."/>
            <person name="Huang H.X."/>
            <person name="Xiao X.J."/>
            <person name="Lin M."/>
            <person name="Wu X.Y."/>
            <person name="Wu W.L."/>
            <person name="Chen Y.Y."/>
            <person name="Chang S.B."/>
            <person name="Sakamoto S."/>
            <person name="Ohme-Takagi M."/>
            <person name="Yagi M."/>
            <person name="Zeng S.J."/>
            <person name="Shen C.Y."/>
            <person name="Yeh C.M."/>
            <person name="Luo Y.B."/>
            <person name="Tsai W.C."/>
            <person name="Van de Peer Y."/>
            <person name="Liu Z.J."/>
        </authorList>
    </citation>
    <scope>NUCLEOTIDE SEQUENCE [LARGE SCALE GENOMIC DNA]</scope>
    <source>
        <tissue evidence="3">The whole plant</tissue>
    </source>
</reference>
<dbReference type="Gene3D" id="1.25.40.10">
    <property type="entry name" value="Tetratricopeptide repeat domain"/>
    <property type="match status" value="1"/>
</dbReference>
<feature type="region of interest" description="Disordered" evidence="1">
    <location>
        <begin position="313"/>
        <end position="362"/>
    </location>
</feature>
<proteinExistence type="predicted"/>
<keyword evidence="2" id="KW-0472">Membrane</keyword>
<dbReference type="AlphaFoldDB" id="A0A2I0WVD8"/>
<feature type="transmembrane region" description="Helical" evidence="2">
    <location>
        <begin position="122"/>
        <end position="143"/>
    </location>
</feature>
<evidence type="ECO:0000313" key="4">
    <source>
        <dbReference type="Proteomes" id="UP000233837"/>
    </source>
</evidence>
<feature type="transmembrane region" description="Helical" evidence="2">
    <location>
        <begin position="98"/>
        <end position="116"/>
    </location>
</feature>
<gene>
    <name evidence="3" type="ORF">MA16_Dca000949</name>
</gene>
<evidence type="ECO:0000256" key="2">
    <source>
        <dbReference type="SAM" id="Phobius"/>
    </source>
</evidence>
<evidence type="ECO:0000313" key="3">
    <source>
        <dbReference type="EMBL" id="PKU79603.1"/>
    </source>
</evidence>
<keyword evidence="2" id="KW-0812">Transmembrane</keyword>